<dbReference type="Proteomes" id="UP000830167">
    <property type="component" value="Chromosome"/>
</dbReference>
<feature type="signal peptide" evidence="1">
    <location>
        <begin position="1"/>
        <end position="23"/>
    </location>
</feature>
<name>A0ABY4CJK2_9BACL</name>
<gene>
    <name evidence="2" type="ORF">LSG31_23045</name>
</gene>
<feature type="chain" id="PRO_5045621591" evidence="1">
    <location>
        <begin position="24"/>
        <end position="136"/>
    </location>
</feature>
<sequence>MKLTKLTAACVLICFLTYQPVYANELAKIEVFDASKGTVVRTIQNTQEIQDELSKVLRQVHTVYPKAKIEFTDKEIVYKIPIQPPIVKEDTVLLEAFIMKMPANETILICFDNKDRSFIYRFDHVLPLVDKLSKAY</sequence>
<reference evidence="2" key="1">
    <citation type="submission" date="2021-12" db="EMBL/GenBank/DDBJ databases">
        <title>Alicyclobacillaceae gen. nov., sp. nov., isolated from chalcocite enrichment system.</title>
        <authorList>
            <person name="Jiang Z."/>
        </authorList>
    </citation>
    <scope>NUCLEOTIDE SEQUENCE</scope>
    <source>
        <strain evidence="2">MYW30-H2</strain>
    </source>
</reference>
<protein>
    <submittedName>
        <fullName evidence="2">Uncharacterized protein</fullName>
    </submittedName>
</protein>
<keyword evidence="1" id="KW-0732">Signal</keyword>
<proteinExistence type="predicted"/>
<dbReference type="RefSeq" id="WP_347437392.1">
    <property type="nucleotide sequence ID" value="NZ_CP089291.1"/>
</dbReference>
<evidence type="ECO:0000313" key="3">
    <source>
        <dbReference type="Proteomes" id="UP000830167"/>
    </source>
</evidence>
<organism evidence="2 3">
    <name type="scientific">Fodinisporobacter ferrooxydans</name>
    <dbReference type="NCBI Taxonomy" id="2901836"/>
    <lineage>
        <taxon>Bacteria</taxon>
        <taxon>Bacillati</taxon>
        <taxon>Bacillota</taxon>
        <taxon>Bacilli</taxon>
        <taxon>Bacillales</taxon>
        <taxon>Alicyclobacillaceae</taxon>
        <taxon>Fodinisporobacter</taxon>
    </lineage>
</organism>
<evidence type="ECO:0000313" key="2">
    <source>
        <dbReference type="EMBL" id="UOF90692.1"/>
    </source>
</evidence>
<dbReference type="EMBL" id="CP089291">
    <property type="protein sequence ID" value="UOF90692.1"/>
    <property type="molecule type" value="Genomic_DNA"/>
</dbReference>
<keyword evidence="3" id="KW-1185">Reference proteome</keyword>
<evidence type="ECO:0000256" key="1">
    <source>
        <dbReference type="SAM" id="SignalP"/>
    </source>
</evidence>
<accession>A0ABY4CJK2</accession>